<evidence type="ECO:0000313" key="4">
    <source>
        <dbReference type="Proteomes" id="UP001606134"/>
    </source>
</evidence>
<keyword evidence="3" id="KW-0378">Hydrolase</keyword>
<dbReference type="GO" id="GO:0016787">
    <property type="term" value="F:hydrolase activity"/>
    <property type="evidence" value="ECO:0007669"/>
    <property type="project" value="UniProtKB-KW"/>
</dbReference>
<gene>
    <name evidence="3" type="ORF">ACG04R_12430</name>
</gene>
<organism evidence="3 4">
    <name type="scientific">Pelomonas candidula</name>
    <dbReference type="NCBI Taxonomy" id="3299025"/>
    <lineage>
        <taxon>Bacteria</taxon>
        <taxon>Pseudomonadati</taxon>
        <taxon>Pseudomonadota</taxon>
        <taxon>Betaproteobacteria</taxon>
        <taxon>Burkholderiales</taxon>
        <taxon>Sphaerotilaceae</taxon>
        <taxon>Roseateles</taxon>
    </lineage>
</organism>
<dbReference type="Pfam" id="PF00144">
    <property type="entry name" value="Beta-lactamase"/>
    <property type="match status" value="1"/>
</dbReference>
<dbReference type="EMBL" id="JBIGIC010000005">
    <property type="protein sequence ID" value="MFG6487480.1"/>
    <property type="molecule type" value="Genomic_DNA"/>
</dbReference>
<proteinExistence type="predicted"/>
<dbReference type="Proteomes" id="UP001606134">
    <property type="component" value="Unassembled WGS sequence"/>
</dbReference>
<protein>
    <submittedName>
        <fullName evidence="3">Serine hydrolase domain-containing protein</fullName>
        <ecNumber evidence="3">3.-.-.-</ecNumber>
    </submittedName>
</protein>
<evidence type="ECO:0000256" key="1">
    <source>
        <dbReference type="SAM" id="SignalP"/>
    </source>
</evidence>
<dbReference type="SUPFAM" id="SSF56601">
    <property type="entry name" value="beta-lactamase/transpeptidase-like"/>
    <property type="match status" value="1"/>
</dbReference>
<dbReference type="Gene3D" id="3.40.710.10">
    <property type="entry name" value="DD-peptidase/beta-lactamase superfamily"/>
    <property type="match status" value="1"/>
</dbReference>
<sequence length="497" mass="53046">MAAGSRRVRVCALLAALVAAQPALADLPMTGQYVPELPAVDALLQNAMGSWSIPGATLAITHDGAVVYERGFGYSDAAMSLPMQETAQMRLASVSKPVTASAIQQLVKDGRLGLDDKVFNINGNGGILNISPYNGTLGDPRLADITVRELLQHKGGWNRDVAGDLAFRDVQIASAMGLSSPPGIQASASYILSQPLQYTPGTSSSYSNIGYMFLGMVVEARSGQGYESYVDSHVLAHAGIPAWEVNAGRTLAANQSSREPYYNSPYKSQNVFDPNGPYVSNPYGAWDEEKALAYGGLVGSAKAIALLAVDRIAAGPDIGMLRKDYTTFASYWWYHTGSLDGTDTLMLQASWKDWTYSILFNQRPDNGASYSEALVNSMQAILQGIGKWPAALTYAGDFTGDQWLTLDDIKLFKDAVALGNSSAFSLSHPGARYLAGDFDGNGIVNARDIAGFEGALEHAGVPEALISQVPEPQRLALFLAGGLVLILVMRREANTKS</sequence>
<dbReference type="InterPro" id="IPR050789">
    <property type="entry name" value="Diverse_Enzym_Activities"/>
</dbReference>
<dbReference type="RefSeq" id="WP_394410428.1">
    <property type="nucleotide sequence ID" value="NZ_JBIGIC010000005.1"/>
</dbReference>
<keyword evidence="4" id="KW-1185">Reference proteome</keyword>
<dbReference type="InterPro" id="IPR012338">
    <property type="entry name" value="Beta-lactam/transpept-like"/>
</dbReference>
<name>A0ABW7HCD1_9BURK</name>
<evidence type="ECO:0000313" key="3">
    <source>
        <dbReference type="EMBL" id="MFG6487480.1"/>
    </source>
</evidence>
<evidence type="ECO:0000259" key="2">
    <source>
        <dbReference type="Pfam" id="PF00144"/>
    </source>
</evidence>
<feature type="signal peptide" evidence="1">
    <location>
        <begin position="1"/>
        <end position="25"/>
    </location>
</feature>
<accession>A0ABW7HCD1</accession>
<dbReference type="PANTHER" id="PTHR43283">
    <property type="entry name" value="BETA-LACTAMASE-RELATED"/>
    <property type="match status" value="1"/>
</dbReference>
<dbReference type="EC" id="3.-.-.-" evidence="3"/>
<dbReference type="InterPro" id="IPR001466">
    <property type="entry name" value="Beta-lactam-related"/>
</dbReference>
<dbReference type="PANTHER" id="PTHR43283:SF3">
    <property type="entry name" value="BETA-LACTAMASE FAMILY PROTEIN (AFU_ORTHOLOGUE AFUA_5G07500)"/>
    <property type="match status" value="1"/>
</dbReference>
<keyword evidence="1" id="KW-0732">Signal</keyword>
<comment type="caution">
    <text evidence="3">The sequence shown here is derived from an EMBL/GenBank/DDBJ whole genome shotgun (WGS) entry which is preliminary data.</text>
</comment>
<reference evidence="3 4" key="1">
    <citation type="submission" date="2024-08" db="EMBL/GenBank/DDBJ databases">
        <authorList>
            <person name="Lu H."/>
        </authorList>
    </citation>
    <scope>NUCLEOTIDE SEQUENCE [LARGE SCALE GENOMIC DNA]</scope>
    <source>
        <strain evidence="3 4">BYS78W</strain>
    </source>
</reference>
<feature type="domain" description="Beta-lactamase-related" evidence="2">
    <location>
        <begin position="40"/>
        <end position="311"/>
    </location>
</feature>
<feature type="chain" id="PRO_5047188566" evidence="1">
    <location>
        <begin position="26"/>
        <end position="497"/>
    </location>
</feature>